<dbReference type="SUPFAM" id="SSF55729">
    <property type="entry name" value="Acyl-CoA N-acyltransferases (Nat)"/>
    <property type="match status" value="2"/>
</dbReference>
<keyword evidence="1" id="KW-0808">Transferase</keyword>
<gene>
    <name evidence="4" type="ORF">GCM10008938_28920</name>
</gene>
<sequence>MQIRPAVPQDAKFITQLQEQHYLNQWTFDATELAHNIQNHPEHGRLVTEQHGQVIGYASFAPADLPTTLHVRFYAHPDHPEARKALHDAVVQQARGRYTALESTLREDYAAAREFLESQGFQNSFQSYGAALDLQNFDFQPFEGLEERLFIEGFEVQQGTPEPSETLYQLYLQGFQDVPQVPATRWSIETREAFEQTYWQKGFVWFTVTYRNQVVALTLLDLRREDVQSEITLTSRKFRHRGLCTLVKARSLQWAKAEGHAKAGTGGAVINLAMLKVNRRLGYQIEPMWLTYTCQI</sequence>
<dbReference type="Gene3D" id="3.40.630.30">
    <property type="match status" value="1"/>
</dbReference>
<feature type="domain" description="N-acetyltransferase" evidence="3">
    <location>
        <begin position="1"/>
        <end position="152"/>
    </location>
</feature>
<dbReference type="InterPro" id="IPR050832">
    <property type="entry name" value="Bact_Acetyltransf"/>
</dbReference>
<feature type="domain" description="N-acetyltransferase" evidence="3">
    <location>
        <begin position="154"/>
        <end position="296"/>
    </location>
</feature>
<evidence type="ECO:0000259" key="3">
    <source>
        <dbReference type="PROSITE" id="PS51186"/>
    </source>
</evidence>
<dbReference type="RefSeq" id="WP_189003488.1">
    <property type="nucleotide sequence ID" value="NZ_BMOD01000011.1"/>
</dbReference>
<reference evidence="5" key="1">
    <citation type="journal article" date="2019" name="Int. J. Syst. Evol. Microbiol.">
        <title>The Global Catalogue of Microorganisms (GCM) 10K type strain sequencing project: providing services to taxonomists for standard genome sequencing and annotation.</title>
        <authorList>
            <consortium name="The Broad Institute Genomics Platform"/>
            <consortium name="The Broad Institute Genome Sequencing Center for Infectious Disease"/>
            <person name="Wu L."/>
            <person name="Ma J."/>
        </authorList>
    </citation>
    <scope>NUCLEOTIDE SEQUENCE [LARGE SCALE GENOMIC DNA]</scope>
    <source>
        <strain evidence="5">JCM 14370</strain>
    </source>
</reference>
<evidence type="ECO:0000256" key="1">
    <source>
        <dbReference type="ARBA" id="ARBA00022679"/>
    </source>
</evidence>
<dbReference type="EMBL" id="BMOD01000011">
    <property type="protein sequence ID" value="GGJ41112.1"/>
    <property type="molecule type" value="Genomic_DNA"/>
</dbReference>
<dbReference type="PANTHER" id="PTHR43877:SF1">
    <property type="entry name" value="ACETYLTRANSFERASE"/>
    <property type="match status" value="1"/>
</dbReference>
<organism evidence="4 5">
    <name type="scientific">Deinococcus roseus</name>
    <dbReference type="NCBI Taxonomy" id="392414"/>
    <lineage>
        <taxon>Bacteria</taxon>
        <taxon>Thermotogati</taxon>
        <taxon>Deinococcota</taxon>
        <taxon>Deinococci</taxon>
        <taxon>Deinococcales</taxon>
        <taxon>Deinococcaceae</taxon>
        <taxon>Deinococcus</taxon>
    </lineage>
</organism>
<dbReference type="InterPro" id="IPR000182">
    <property type="entry name" value="GNAT_dom"/>
</dbReference>
<dbReference type="InterPro" id="IPR016181">
    <property type="entry name" value="Acyl_CoA_acyltransferase"/>
</dbReference>
<dbReference type="PROSITE" id="PS51186">
    <property type="entry name" value="GNAT"/>
    <property type="match status" value="2"/>
</dbReference>
<comment type="caution">
    <text evidence="4">The sequence shown here is derived from an EMBL/GenBank/DDBJ whole genome shotgun (WGS) entry which is preliminary data.</text>
</comment>
<dbReference type="Pfam" id="PF00583">
    <property type="entry name" value="Acetyltransf_1"/>
    <property type="match status" value="1"/>
</dbReference>
<name>A0ABQ2D3H8_9DEIO</name>
<evidence type="ECO:0000313" key="4">
    <source>
        <dbReference type="EMBL" id="GGJ41112.1"/>
    </source>
</evidence>
<keyword evidence="5" id="KW-1185">Reference proteome</keyword>
<dbReference type="PANTHER" id="PTHR43877">
    <property type="entry name" value="AMINOALKYLPHOSPHONATE N-ACETYLTRANSFERASE-RELATED-RELATED"/>
    <property type="match status" value="1"/>
</dbReference>
<protein>
    <submittedName>
        <fullName evidence="4">GNAT family N-acetyltransferase</fullName>
    </submittedName>
</protein>
<proteinExistence type="predicted"/>
<keyword evidence="2" id="KW-0012">Acyltransferase</keyword>
<accession>A0ABQ2D3H8</accession>
<evidence type="ECO:0000256" key="2">
    <source>
        <dbReference type="ARBA" id="ARBA00023315"/>
    </source>
</evidence>
<evidence type="ECO:0000313" key="5">
    <source>
        <dbReference type="Proteomes" id="UP000632222"/>
    </source>
</evidence>
<dbReference type="Proteomes" id="UP000632222">
    <property type="component" value="Unassembled WGS sequence"/>
</dbReference>